<reference evidence="9" key="1">
    <citation type="submission" date="2009-04" db="EMBL/GenBank/DDBJ databases">
        <title>Rana catesbeiana ESTs and full-length cDNAs.</title>
        <authorList>
            <person name="Helbing C.C."/>
            <person name="Veldhoen N."/>
            <person name="Leong J."/>
            <person name="Koop B.F."/>
        </authorList>
    </citation>
    <scope>NUCLEOTIDE SEQUENCE</scope>
    <source>
        <tissue evidence="9">Mixed tissue</tissue>
    </source>
</reference>
<gene>
    <name evidence="9" type="primary">CENPH</name>
</gene>
<evidence type="ECO:0000256" key="5">
    <source>
        <dbReference type="ARBA" id="ARBA00023242"/>
    </source>
</evidence>
<dbReference type="PANTHER" id="PTHR48122">
    <property type="entry name" value="CENTROMERE PROTEIN H"/>
    <property type="match status" value="1"/>
</dbReference>
<dbReference type="InterPro" id="IPR008426">
    <property type="entry name" value="CENP-H_C"/>
</dbReference>
<evidence type="ECO:0000256" key="6">
    <source>
        <dbReference type="ARBA" id="ARBA00023328"/>
    </source>
</evidence>
<dbReference type="GO" id="GO:0043515">
    <property type="term" value="F:kinetochore binding"/>
    <property type="evidence" value="ECO:0007669"/>
    <property type="project" value="TreeGrafter"/>
</dbReference>
<accession>C1C3S7</accession>
<dbReference type="GO" id="GO:0005634">
    <property type="term" value="C:nucleus"/>
    <property type="evidence" value="ECO:0007669"/>
    <property type="project" value="UniProtKB-SubCell"/>
</dbReference>
<evidence type="ECO:0000259" key="8">
    <source>
        <dbReference type="Pfam" id="PF05837"/>
    </source>
</evidence>
<dbReference type="EMBL" id="BT081506">
    <property type="protein sequence ID" value="ACO51637.1"/>
    <property type="molecule type" value="mRNA"/>
</dbReference>
<comment type="subcellular location">
    <subcellularLocation>
        <location evidence="2">Chromosome</location>
        <location evidence="2">Centromere</location>
        <location evidence="2">Kinetochore</location>
    </subcellularLocation>
    <subcellularLocation>
        <location evidence="1">Nucleus</location>
    </subcellularLocation>
</comment>
<evidence type="ECO:0000313" key="9">
    <source>
        <dbReference type="EMBL" id="ACO51637.1"/>
    </source>
</evidence>
<dbReference type="GO" id="GO:0007059">
    <property type="term" value="P:chromosome segregation"/>
    <property type="evidence" value="ECO:0007669"/>
    <property type="project" value="TreeGrafter"/>
</dbReference>
<name>C1C3S7_AQUCT</name>
<keyword evidence="4" id="KW-0995">Kinetochore</keyword>
<keyword evidence="6" id="KW-0137">Centromere</keyword>
<dbReference type="PANTHER" id="PTHR48122:SF1">
    <property type="entry name" value="CENTROMERE PROTEIN H"/>
    <property type="match status" value="1"/>
</dbReference>
<evidence type="ECO:0000256" key="7">
    <source>
        <dbReference type="ARBA" id="ARBA00025735"/>
    </source>
</evidence>
<evidence type="ECO:0000256" key="1">
    <source>
        <dbReference type="ARBA" id="ARBA00004123"/>
    </source>
</evidence>
<organism evidence="9">
    <name type="scientific">Aquarana catesbeiana</name>
    <name type="common">American bullfrog</name>
    <name type="synonym">Rana catesbeiana</name>
    <dbReference type="NCBI Taxonomy" id="8400"/>
    <lineage>
        <taxon>Eukaryota</taxon>
        <taxon>Metazoa</taxon>
        <taxon>Chordata</taxon>
        <taxon>Craniata</taxon>
        <taxon>Vertebrata</taxon>
        <taxon>Euteleostomi</taxon>
        <taxon>Amphibia</taxon>
        <taxon>Batrachia</taxon>
        <taxon>Anura</taxon>
        <taxon>Neobatrachia</taxon>
        <taxon>Ranoidea</taxon>
        <taxon>Ranidae</taxon>
        <taxon>Aquarana</taxon>
    </lineage>
</organism>
<dbReference type="AlphaFoldDB" id="C1C3S7"/>
<dbReference type="GO" id="GO:0007052">
    <property type="term" value="P:mitotic spindle organization"/>
    <property type="evidence" value="ECO:0007669"/>
    <property type="project" value="TreeGrafter"/>
</dbReference>
<evidence type="ECO:0000256" key="4">
    <source>
        <dbReference type="ARBA" id="ARBA00022838"/>
    </source>
</evidence>
<dbReference type="GO" id="GO:0051382">
    <property type="term" value="P:kinetochore assembly"/>
    <property type="evidence" value="ECO:0007669"/>
    <property type="project" value="InterPro"/>
</dbReference>
<sequence length="195" mass="22839">MSGSHQLSARTSIQALLEIWRKIKISYQCTDLCPRPLRTTIRLPWYIPGFCVNGKMQVFYSIQNKLPEKNADSEVLTKIMNHSLTVASLTLKEQKESRSLEKQLIDIREKRMALKEKSTALMTEVLSIVDELRFQKEPKEEKLKKIFKHVKRETDTTFMLQNIFQRLIHASRVNWVEDPKLREAVIKAGKDLHNF</sequence>
<feature type="domain" description="Centromere protein H C-terminal" evidence="8">
    <location>
        <begin position="56"/>
        <end position="187"/>
    </location>
</feature>
<proteinExistence type="evidence at transcript level"/>
<dbReference type="Pfam" id="PF05837">
    <property type="entry name" value="CENP-H"/>
    <property type="match status" value="1"/>
</dbReference>
<evidence type="ECO:0000256" key="3">
    <source>
        <dbReference type="ARBA" id="ARBA00022454"/>
    </source>
</evidence>
<keyword evidence="5" id="KW-0539">Nucleus</keyword>
<protein>
    <submittedName>
        <fullName evidence="9">Centromere protein H</fullName>
    </submittedName>
</protein>
<dbReference type="InterPro" id="IPR040034">
    <property type="entry name" value="CENP-H"/>
</dbReference>
<comment type="similarity">
    <text evidence="7">Belongs to the CENP-H/MCM16 family.</text>
</comment>
<evidence type="ECO:0000256" key="2">
    <source>
        <dbReference type="ARBA" id="ARBA00004629"/>
    </source>
</evidence>
<keyword evidence="3" id="KW-0158">Chromosome</keyword>
<dbReference type="GO" id="GO:0000776">
    <property type="term" value="C:kinetochore"/>
    <property type="evidence" value="ECO:0007669"/>
    <property type="project" value="UniProtKB-KW"/>
</dbReference>